<feature type="domain" description="Palmitoyltransferase DHHC" evidence="10">
    <location>
        <begin position="669"/>
        <end position="823"/>
    </location>
</feature>
<keyword evidence="11" id="KW-0012">Acyltransferase</keyword>
<organism evidence="11 12">
    <name type="scientific">Novymonas esmeraldas</name>
    <dbReference type="NCBI Taxonomy" id="1808958"/>
    <lineage>
        <taxon>Eukaryota</taxon>
        <taxon>Discoba</taxon>
        <taxon>Euglenozoa</taxon>
        <taxon>Kinetoplastea</taxon>
        <taxon>Metakinetoplastina</taxon>
        <taxon>Trypanosomatida</taxon>
        <taxon>Trypanosomatidae</taxon>
        <taxon>Novymonas</taxon>
    </lineage>
</organism>
<feature type="compositionally biased region" description="Low complexity" evidence="8">
    <location>
        <begin position="981"/>
        <end position="1002"/>
    </location>
</feature>
<evidence type="ECO:0000256" key="5">
    <source>
        <dbReference type="ARBA" id="ARBA00023043"/>
    </source>
</evidence>
<dbReference type="Gene3D" id="1.25.40.20">
    <property type="entry name" value="Ankyrin repeat-containing domain"/>
    <property type="match status" value="2"/>
</dbReference>
<sequence>MRVFHEAVEKNRGPLPLVYYLQPDAGATPDSGAAQHGGDGDGVDGTATTTTTATVDLLHTRVDRRTFFECVLNDADFAILTTFMMSGVPIDATRDEDGASALHIAAAGSLEMLHSSNSSSSSSSAGGAGGVGGASAPSNGSGGGSTSSTLNSLCKNQLILSFLIDNGADVNAAMRGGYGQTPLMVAAARQNLRVVKLLLAKGADMRAQDTQGRTVLSYAVAYPVVLETLRMWMGEQAFDVAATQERLLHTACRTSGNAFVALYLIEQVGMSVNTRDTGDRDDDEEGNKKDISDAAVPASPLASLSSPQSSSGARSPRRDYRRSRSPATSSSFLAGDTTTDGNRQQQQQQQLTTRVHVSGPVVPPPRSGSVAAMHSPVSADALHMRALHDGNTPLHCAVSTADVALVRALLSKGADLHAANESGVSPFQLAQSQSSLAQSWRQYWKDELILLLRPASASAAAARRRHAELQQGKCPRQVRALLTAYNRADSAAARQELLRDRPAQYLWQLCTPMDVVYFAAAATLPHVAYYICCLCLSNFFLLLCPLPVLYASFVGTQRRDSSRRHSRPLAGLGWSIGYVAVQSLCLPLFTTYYYYKYYSYELEDHRAISLWLVPSAVVTAVLAVYVVLLSSPGLVTSAEGQRKGIYANLRSAKGEYTKELLYGVDLRTMVRKPLRAQFSPQLQHVVLRYHQFCGYLSTIVGGGNHRAFFWLHVALLWLLSCFYFYAREYSRLMSGVATVARSSVAAGAAAAAANIRARGGVSVAAAAELDSIVMERFASAPFATAERRFAYMYSQVVLPLMMLMTAWAVYTQLCVIARNLTFYDLDHGDDESSVYCFALGDTLYSLYDGGKLRNLREFFGWTALTTQTYRVPQMNAYLQQLVEDHQRWQLTGGDACCDQHGHQHHAGASVGTTTVAAAAAHESSDEATTTGEKVGPAEWGDDESARAQHMLLARQQQALAAAAASANAGRPHHARESQHLAVHTPTPTTTTTTAAVPAAAAAEKVAERDGEADGGGDDAGDVTALAAHIFQEMIRNGGSSGGGGGGGADTQMQREWDAAVAKARQMYVFYMQSMGGGEED</sequence>
<keyword evidence="6 9" id="KW-0472">Membrane</keyword>
<dbReference type="SMART" id="SM00248">
    <property type="entry name" value="ANK"/>
    <property type="match status" value="5"/>
</dbReference>
<dbReference type="PROSITE" id="PS50297">
    <property type="entry name" value="ANK_REP_REGION"/>
    <property type="match status" value="2"/>
</dbReference>
<evidence type="ECO:0000313" key="11">
    <source>
        <dbReference type="EMBL" id="KAK7202061.1"/>
    </source>
</evidence>
<comment type="caution">
    <text evidence="11">The sequence shown here is derived from an EMBL/GenBank/DDBJ whole genome shotgun (WGS) entry which is preliminary data.</text>
</comment>
<dbReference type="PROSITE" id="PS50088">
    <property type="entry name" value="ANK_REPEAT"/>
    <property type="match status" value="2"/>
</dbReference>
<dbReference type="SUPFAM" id="SSF48403">
    <property type="entry name" value="Ankyrin repeat"/>
    <property type="match status" value="1"/>
</dbReference>
<feature type="transmembrane region" description="Helical" evidence="9">
    <location>
        <begin position="607"/>
        <end position="628"/>
    </location>
</feature>
<feature type="repeat" description="ANK" evidence="7">
    <location>
        <begin position="178"/>
        <end position="210"/>
    </location>
</feature>
<keyword evidence="5 7" id="KW-0040">ANK repeat</keyword>
<feature type="compositionally biased region" description="Low complexity" evidence="8">
    <location>
        <begin position="115"/>
        <end position="125"/>
    </location>
</feature>
<dbReference type="InterPro" id="IPR036770">
    <property type="entry name" value="Ankyrin_rpt-contain_sf"/>
</dbReference>
<feature type="compositionally biased region" description="Low complexity" evidence="8">
    <location>
        <begin position="293"/>
        <end position="314"/>
    </location>
</feature>
<accession>A0AAW0FB51</accession>
<evidence type="ECO:0000256" key="4">
    <source>
        <dbReference type="ARBA" id="ARBA00022989"/>
    </source>
</evidence>
<dbReference type="Pfam" id="PF00023">
    <property type="entry name" value="Ank"/>
    <property type="match status" value="1"/>
</dbReference>
<dbReference type="Pfam" id="PF12796">
    <property type="entry name" value="Ank_2"/>
    <property type="match status" value="1"/>
</dbReference>
<feature type="region of interest" description="Disordered" evidence="8">
    <location>
        <begin position="28"/>
        <end position="47"/>
    </location>
</feature>
<dbReference type="GO" id="GO:0016020">
    <property type="term" value="C:membrane"/>
    <property type="evidence" value="ECO:0007669"/>
    <property type="project" value="UniProtKB-SubCell"/>
</dbReference>
<feature type="repeat" description="ANK" evidence="7">
    <location>
        <begin position="389"/>
        <end position="421"/>
    </location>
</feature>
<dbReference type="EMBL" id="JAECZO010000024">
    <property type="protein sequence ID" value="KAK7202061.1"/>
    <property type="molecule type" value="Genomic_DNA"/>
</dbReference>
<dbReference type="PANTHER" id="PTHR24198:SF165">
    <property type="entry name" value="ANKYRIN REPEAT-CONTAINING PROTEIN-RELATED"/>
    <property type="match status" value="1"/>
</dbReference>
<dbReference type="PROSITE" id="PS50216">
    <property type="entry name" value="DHHC"/>
    <property type="match status" value="1"/>
</dbReference>
<evidence type="ECO:0000313" key="12">
    <source>
        <dbReference type="Proteomes" id="UP001430356"/>
    </source>
</evidence>
<evidence type="ECO:0000256" key="2">
    <source>
        <dbReference type="ARBA" id="ARBA00022692"/>
    </source>
</evidence>
<feature type="transmembrane region" description="Helical" evidence="9">
    <location>
        <begin position="527"/>
        <end position="551"/>
    </location>
</feature>
<protein>
    <submittedName>
        <fullName evidence="11">Palmitoyl acyltransferase 1</fullName>
    </submittedName>
</protein>
<evidence type="ECO:0000256" key="8">
    <source>
        <dbReference type="SAM" id="MobiDB-lite"/>
    </source>
</evidence>
<evidence type="ECO:0000256" key="7">
    <source>
        <dbReference type="PROSITE-ProRule" id="PRU00023"/>
    </source>
</evidence>
<keyword evidence="11" id="KW-0808">Transferase</keyword>
<keyword evidence="2 9" id="KW-0812">Transmembrane</keyword>
<reference evidence="11 12" key="1">
    <citation type="journal article" date="2021" name="MBio">
        <title>A New Model Trypanosomatid, Novymonas esmeraldas: Genomic Perception of Its 'Candidatus Pandoraea novymonadis' Endosymbiont.</title>
        <authorList>
            <person name="Zakharova A."/>
            <person name="Saura A."/>
            <person name="Butenko A."/>
            <person name="Podesvova L."/>
            <person name="Warmusova S."/>
            <person name="Kostygov A.Y."/>
            <person name="Nenarokova A."/>
            <person name="Lukes J."/>
            <person name="Opperdoes F.R."/>
            <person name="Yurchenko V."/>
        </authorList>
    </citation>
    <scope>NUCLEOTIDE SEQUENCE [LARGE SCALE GENOMIC DNA]</scope>
    <source>
        <strain evidence="11 12">E262AT.01</strain>
    </source>
</reference>
<feature type="compositionally biased region" description="Polar residues" evidence="8">
    <location>
        <begin position="326"/>
        <end position="343"/>
    </location>
</feature>
<feature type="transmembrane region" description="Helical" evidence="9">
    <location>
        <begin position="707"/>
        <end position="726"/>
    </location>
</feature>
<dbReference type="Proteomes" id="UP001430356">
    <property type="component" value="Unassembled WGS sequence"/>
</dbReference>
<dbReference type="Pfam" id="PF01529">
    <property type="entry name" value="DHHC"/>
    <property type="match status" value="1"/>
</dbReference>
<dbReference type="InterPro" id="IPR001594">
    <property type="entry name" value="Palmitoyltrfase_DHHC"/>
</dbReference>
<gene>
    <name evidence="11" type="ORF">NESM_000274800</name>
</gene>
<evidence type="ECO:0000256" key="9">
    <source>
        <dbReference type="SAM" id="Phobius"/>
    </source>
</evidence>
<feature type="region of interest" description="Disordered" evidence="8">
    <location>
        <begin position="273"/>
        <end position="373"/>
    </location>
</feature>
<evidence type="ECO:0000256" key="3">
    <source>
        <dbReference type="ARBA" id="ARBA00022737"/>
    </source>
</evidence>
<feature type="region of interest" description="Disordered" evidence="8">
    <location>
        <begin position="961"/>
        <end position="1018"/>
    </location>
</feature>
<comment type="subcellular location">
    <subcellularLocation>
        <location evidence="1">Membrane</location>
        <topology evidence="1">Multi-pass membrane protein</topology>
    </subcellularLocation>
</comment>
<keyword evidence="3" id="KW-0677">Repeat</keyword>
<keyword evidence="12" id="KW-1185">Reference proteome</keyword>
<evidence type="ECO:0000259" key="10">
    <source>
        <dbReference type="Pfam" id="PF01529"/>
    </source>
</evidence>
<feature type="region of interest" description="Disordered" evidence="8">
    <location>
        <begin position="115"/>
        <end position="147"/>
    </location>
</feature>
<name>A0AAW0FB51_9TRYP</name>
<dbReference type="InterPro" id="IPR002110">
    <property type="entry name" value="Ankyrin_rpt"/>
</dbReference>
<feature type="compositionally biased region" description="Low complexity" evidence="8">
    <location>
        <begin position="916"/>
        <end position="930"/>
    </location>
</feature>
<proteinExistence type="predicted"/>
<dbReference type="AlphaFoldDB" id="A0AAW0FB51"/>
<dbReference type="GO" id="GO:0016409">
    <property type="term" value="F:palmitoyltransferase activity"/>
    <property type="evidence" value="ECO:0007669"/>
    <property type="project" value="InterPro"/>
</dbReference>
<dbReference type="PANTHER" id="PTHR24198">
    <property type="entry name" value="ANKYRIN REPEAT AND PROTEIN KINASE DOMAIN-CONTAINING PROTEIN"/>
    <property type="match status" value="1"/>
</dbReference>
<evidence type="ECO:0000256" key="6">
    <source>
        <dbReference type="ARBA" id="ARBA00023136"/>
    </source>
</evidence>
<feature type="compositionally biased region" description="Low complexity" evidence="8">
    <location>
        <begin position="344"/>
        <end position="360"/>
    </location>
</feature>
<feature type="transmembrane region" description="Helical" evidence="9">
    <location>
        <begin position="572"/>
        <end position="595"/>
    </location>
</feature>
<evidence type="ECO:0000256" key="1">
    <source>
        <dbReference type="ARBA" id="ARBA00004141"/>
    </source>
</evidence>
<keyword evidence="4 9" id="KW-1133">Transmembrane helix</keyword>
<feature type="region of interest" description="Disordered" evidence="8">
    <location>
        <begin position="916"/>
        <end position="940"/>
    </location>
</feature>